<sequence length="103" mass="11804">QGAQQVKSRIKKAVFIFILPPSFQELQRRIKGRGQDDADSIQTRLDVACKEIRAYPEFEYIIINDQLDKAAKDLESIIISTRCKLESCKKEIAAVIRSFSEDE</sequence>
<comment type="caution">
    <text evidence="5">The sequence shown here is derived from an EMBL/GenBank/DDBJ whole genome shotgun (WGS) entry which is preliminary data.</text>
</comment>
<feature type="non-terminal residue" evidence="5">
    <location>
        <position position="1"/>
    </location>
</feature>
<proteinExistence type="inferred from homology"/>
<dbReference type="SUPFAM" id="SSF52540">
    <property type="entry name" value="P-loop containing nucleoside triphosphate hydrolases"/>
    <property type="match status" value="1"/>
</dbReference>
<gene>
    <name evidence="5" type="ORF">S03H2_60151</name>
</gene>
<dbReference type="EMBL" id="BARU01038737">
    <property type="protein sequence ID" value="GAH87708.1"/>
    <property type="molecule type" value="Genomic_DNA"/>
</dbReference>
<dbReference type="GO" id="GO:0005829">
    <property type="term" value="C:cytosol"/>
    <property type="evidence" value="ECO:0007669"/>
    <property type="project" value="TreeGrafter"/>
</dbReference>
<dbReference type="InterPro" id="IPR008145">
    <property type="entry name" value="GK/Ca_channel_bsu"/>
</dbReference>
<organism evidence="5">
    <name type="scientific">marine sediment metagenome</name>
    <dbReference type="NCBI Taxonomy" id="412755"/>
    <lineage>
        <taxon>unclassified sequences</taxon>
        <taxon>metagenomes</taxon>
        <taxon>ecological metagenomes</taxon>
    </lineage>
</organism>
<evidence type="ECO:0000313" key="5">
    <source>
        <dbReference type="EMBL" id="GAH87708.1"/>
    </source>
</evidence>
<dbReference type="Pfam" id="PF00625">
    <property type="entry name" value="Guanylate_kin"/>
    <property type="match status" value="1"/>
</dbReference>
<accession>X1L0I8</accession>
<dbReference type="PROSITE" id="PS50052">
    <property type="entry name" value="GUANYLATE_KINASE_2"/>
    <property type="match status" value="1"/>
</dbReference>
<keyword evidence="3" id="KW-0418">Kinase</keyword>
<reference evidence="5" key="1">
    <citation type="journal article" date="2014" name="Front. Microbiol.">
        <title>High frequency of phylogenetically diverse reductive dehalogenase-homologous genes in deep subseafloor sedimentary metagenomes.</title>
        <authorList>
            <person name="Kawai M."/>
            <person name="Futagami T."/>
            <person name="Toyoda A."/>
            <person name="Takaki Y."/>
            <person name="Nishi S."/>
            <person name="Hori S."/>
            <person name="Arai W."/>
            <person name="Tsubouchi T."/>
            <person name="Morono Y."/>
            <person name="Uchiyama I."/>
            <person name="Ito T."/>
            <person name="Fujiyama A."/>
            <person name="Inagaki F."/>
            <person name="Takami H."/>
        </authorList>
    </citation>
    <scope>NUCLEOTIDE SEQUENCE</scope>
    <source>
        <strain evidence="5">Expedition CK06-06</strain>
    </source>
</reference>
<dbReference type="PANTHER" id="PTHR23117:SF13">
    <property type="entry name" value="GUANYLATE KINASE"/>
    <property type="match status" value="1"/>
</dbReference>
<evidence type="ECO:0000259" key="4">
    <source>
        <dbReference type="PROSITE" id="PS50052"/>
    </source>
</evidence>
<dbReference type="GO" id="GO:0004385">
    <property type="term" value="F:GMP kinase activity"/>
    <property type="evidence" value="ECO:0007669"/>
    <property type="project" value="TreeGrafter"/>
</dbReference>
<dbReference type="PANTHER" id="PTHR23117">
    <property type="entry name" value="GUANYLATE KINASE-RELATED"/>
    <property type="match status" value="1"/>
</dbReference>
<feature type="domain" description="Guanylate kinase-like" evidence="4">
    <location>
        <begin position="1"/>
        <end position="79"/>
    </location>
</feature>
<dbReference type="AlphaFoldDB" id="X1L0I8"/>
<name>X1L0I8_9ZZZZ</name>
<comment type="similarity">
    <text evidence="1">Belongs to the guanylate kinase family.</text>
</comment>
<keyword evidence="2" id="KW-0808">Transferase</keyword>
<dbReference type="Gene3D" id="3.40.50.300">
    <property type="entry name" value="P-loop containing nucleotide triphosphate hydrolases"/>
    <property type="match status" value="1"/>
</dbReference>
<evidence type="ECO:0000256" key="2">
    <source>
        <dbReference type="ARBA" id="ARBA00022679"/>
    </source>
</evidence>
<protein>
    <recommendedName>
        <fullName evidence="4">Guanylate kinase-like domain-containing protein</fullName>
    </recommendedName>
</protein>
<evidence type="ECO:0000256" key="1">
    <source>
        <dbReference type="ARBA" id="ARBA00005790"/>
    </source>
</evidence>
<evidence type="ECO:0000256" key="3">
    <source>
        <dbReference type="ARBA" id="ARBA00022777"/>
    </source>
</evidence>
<dbReference type="InterPro" id="IPR027417">
    <property type="entry name" value="P-loop_NTPase"/>
</dbReference>
<dbReference type="InterPro" id="IPR008144">
    <property type="entry name" value="Guanylate_kin-like_dom"/>
</dbReference>